<evidence type="ECO:0000259" key="4">
    <source>
        <dbReference type="PROSITE" id="PS51186"/>
    </source>
</evidence>
<keyword evidence="3" id="KW-1133">Transmembrane helix</keyword>
<dbReference type="Proteomes" id="UP000624709">
    <property type="component" value="Unassembled WGS sequence"/>
</dbReference>
<dbReference type="EMBL" id="BOMS01000073">
    <property type="protein sequence ID" value="GIE68721.1"/>
    <property type="molecule type" value="Genomic_DNA"/>
</dbReference>
<name>A0ABQ4BDG0_9ACTN</name>
<dbReference type="PANTHER" id="PTHR43877">
    <property type="entry name" value="AMINOALKYLPHOSPHONATE N-ACETYLTRANSFERASE-RELATED-RELATED"/>
    <property type="match status" value="1"/>
</dbReference>
<comment type="caution">
    <text evidence="5">The sequence shown here is derived from an EMBL/GenBank/DDBJ whole genome shotgun (WGS) entry which is preliminary data.</text>
</comment>
<keyword evidence="1" id="KW-0808">Transferase</keyword>
<dbReference type="Gene3D" id="3.40.630.30">
    <property type="match status" value="1"/>
</dbReference>
<gene>
    <name evidence="5" type="ORF">Apa02nite_048290</name>
</gene>
<dbReference type="SUPFAM" id="SSF55729">
    <property type="entry name" value="Acyl-CoA N-acyltransferases (Nat)"/>
    <property type="match status" value="1"/>
</dbReference>
<evidence type="ECO:0000256" key="3">
    <source>
        <dbReference type="SAM" id="Phobius"/>
    </source>
</evidence>
<protein>
    <recommendedName>
        <fullName evidence="4">N-acetyltransferase domain-containing protein</fullName>
    </recommendedName>
</protein>
<reference evidence="5 6" key="1">
    <citation type="submission" date="2021-01" db="EMBL/GenBank/DDBJ databases">
        <title>Whole genome shotgun sequence of Actinoplanes palleronii NBRC 14916.</title>
        <authorList>
            <person name="Komaki H."/>
            <person name="Tamura T."/>
        </authorList>
    </citation>
    <scope>NUCLEOTIDE SEQUENCE [LARGE SCALE GENOMIC DNA]</scope>
    <source>
        <strain evidence="5 6">NBRC 14916</strain>
    </source>
</reference>
<dbReference type="InterPro" id="IPR000182">
    <property type="entry name" value="GNAT_dom"/>
</dbReference>
<dbReference type="CDD" id="cd04301">
    <property type="entry name" value="NAT_SF"/>
    <property type="match status" value="1"/>
</dbReference>
<feature type="domain" description="N-acetyltransferase" evidence="4">
    <location>
        <begin position="6"/>
        <end position="159"/>
    </location>
</feature>
<accession>A0ABQ4BDG0</accession>
<organism evidence="5 6">
    <name type="scientific">Actinoplanes palleronii</name>
    <dbReference type="NCBI Taxonomy" id="113570"/>
    <lineage>
        <taxon>Bacteria</taxon>
        <taxon>Bacillati</taxon>
        <taxon>Actinomycetota</taxon>
        <taxon>Actinomycetes</taxon>
        <taxon>Micromonosporales</taxon>
        <taxon>Micromonosporaceae</taxon>
        <taxon>Actinoplanes</taxon>
    </lineage>
</organism>
<feature type="transmembrane region" description="Helical" evidence="3">
    <location>
        <begin position="47"/>
        <end position="69"/>
    </location>
</feature>
<keyword evidence="6" id="KW-1185">Reference proteome</keyword>
<proteinExistence type="predicted"/>
<keyword evidence="3" id="KW-0812">Transmembrane</keyword>
<dbReference type="Pfam" id="PF00583">
    <property type="entry name" value="Acetyltransf_1"/>
    <property type="match status" value="1"/>
</dbReference>
<keyword evidence="2" id="KW-0012">Acyltransferase</keyword>
<evidence type="ECO:0000313" key="5">
    <source>
        <dbReference type="EMBL" id="GIE68721.1"/>
    </source>
</evidence>
<keyword evidence="3" id="KW-0472">Membrane</keyword>
<evidence type="ECO:0000256" key="2">
    <source>
        <dbReference type="ARBA" id="ARBA00023315"/>
    </source>
</evidence>
<evidence type="ECO:0000313" key="6">
    <source>
        <dbReference type="Proteomes" id="UP000624709"/>
    </source>
</evidence>
<dbReference type="InterPro" id="IPR016181">
    <property type="entry name" value="Acyl_CoA_acyltransferase"/>
</dbReference>
<evidence type="ECO:0000256" key="1">
    <source>
        <dbReference type="ARBA" id="ARBA00022679"/>
    </source>
</evidence>
<dbReference type="PROSITE" id="PS51186">
    <property type="entry name" value="GNAT"/>
    <property type="match status" value="1"/>
</dbReference>
<sequence>MADVEVRLGAVSERDAVALAGVVRELVAGGAALGWVEPPPVPEVVELLAGVTVLAVAFSGGEAIGFGYWRRYERPTHRMNADIEKLAISPKFQGMGVGRAVMSALIAAAEEAGIEVLTLDLRGDNVGAAALYESLGFRKYGVLERFVTFGARRYDKLLYARHLD</sequence>
<dbReference type="InterPro" id="IPR050832">
    <property type="entry name" value="Bact_Acetyltransf"/>
</dbReference>
<dbReference type="RefSeq" id="WP_239164524.1">
    <property type="nucleotide sequence ID" value="NZ_BAAATY010000022.1"/>
</dbReference>